<keyword evidence="6 12" id="KW-0863">Zinc-finger</keyword>
<evidence type="ECO:0000256" key="4">
    <source>
        <dbReference type="ARBA" id="ARBA00022723"/>
    </source>
</evidence>
<evidence type="ECO:0000256" key="1">
    <source>
        <dbReference type="ARBA" id="ARBA00007158"/>
    </source>
</evidence>
<evidence type="ECO:0000256" key="3">
    <source>
        <dbReference type="ARBA" id="ARBA00022491"/>
    </source>
</evidence>
<dbReference type="PROSITE" id="PS00028">
    <property type="entry name" value="ZINC_FINGER_C2H2_1"/>
    <property type="match status" value="3"/>
</dbReference>
<dbReference type="EMBL" id="CP092884">
    <property type="protein sequence ID" value="UYV82621.1"/>
    <property type="molecule type" value="Genomic_DNA"/>
</dbReference>
<dbReference type="Pfam" id="PF13912">
    <property type="entry name" value="zf-C2H2_6"/>
    <property type="match status" value="2"/>
</dbReference>
<feature type="region of interest" description="Disordered" evidence="13">
    <location>
        <begin position="165"/>
        <end position="198"/>
    </location>
</feature>
<feature type="domain" description="C2H2-type" evidence="14">
    <location>
        <begin position="365"/>
        <end position="394"/>
    </location>
</feature>
<feature type="compositionally biased region" description="Polar residues" evidence="13">
    <location>
        <begin position="675"/>
        <end position="692"/>
    </location>
</feature>
<feature type="compositionally biased region" description="Basic and acidic residues" evidence="13">
    <location>
        <begin position="776"/>
        <end position="791"/>
    </location>
</feature>
<evidence type="ECO:0000256" key="9">
    <source>
        <dbReference type="ARBA" id="ARBA00023125"/>
    </source>
</evidence>
<evidence type="ECO:0000256" key="5">
    <source>
        <dbReference type="ARBA" id="ARBA00022737"/>
    </source>
</evidence>
<feature type="region of interest" description="Disordered" evidence="13">
    <location>
        <begin position="1"/>
        <end position="95"/>
    </location>
</feature>
<evidence type="ECO:0000256" key="7">
    <source>
        <dbReference type="ARBA" id="ARBA00022833"/>
    </source>
</evidence>
<feature type="compositionally biased region" description="Basic and acidic residues" evidence="13">
    <location>
        <begin position="171"/>
        <end position="182"/>
    </location>
</feature>
<protein>
    <submittedName>
        <fullName evidence="15">TSHZ3</fullName>
    </submittedName>
</protein>
<dbReference type="InterPro" id="IPR041661">
    <property type="entry name" value="ZN622/Rei1/Reh1_Znf-C2H2"/>
</dbReference>
<dbReference type="PANTHER" id="PTHR12487:SF7">
    <property type="entry name" value="PROTEIN TEASHIRT-RELATED"/>
    <property type="match status" value="1"/>
</dbReference>
<feature type="region of interest" description="Disordered" evidence="13">
    <location>
        <begin position="855"/>
        <end position="892"/>
    </location>
</feature>
<evidence type="ECO:0000256" key="10">
    <source>
        <dbReference type="ARBA" id="ARBA00023163"/>
    </source>
</evidence>
<keyword evidence="2" id="KW-0217">Developmental protein</keyword>
<dbReference type="SUPFAM" id="SSF57667">
    <property type="entry name" value="beta-beta-alpha zinc fingers"/>
    <property type="match status" value="1"/>
</dbReference>
<evidence type="ECO:0000256" key="12">
    <source>
        <dbReference type="PROSITE-ProRule" id="PRU00042"/>
    </source>
</evidence>
<accession>A0ABY6LQM4</accession>
<feature type="compositionally biased region" description="Basic and acidic residues" evidence="13">
    <location>
        <begin position="531"/>
        <end position="543"/>
    </location>
</feature>
<sequence length="908" mass="100218">MAAAEVCTEQPVKQEPPDSEEEMPGEEDEEAPVPMDENTPIDFSLKRSAQDTDSEDKMSGAESPPVENGVLSDHQDSPLDLSMSHKKSSDGPRASKLARLEKNIDKIIGPSWKSSSSSRPHHNSSYKNMEDTHLWNGKPKIKQEKPLSSNVNMLNSVTSSPYAMLNSKGFPSRDKLSIKSENSRQTNRQNPWQTQWMSRSSEQTKDVFTCVWCKESFRSLQEMTYHMKQSIRCGMAGIQASIPPTSPSPTLSSQQNIPSPASSKASSQMGASSNSSNATLLIKESMPLPRKLVRGQDVWLGKGAEQTRQILKCMWCGQSFKTLADMTTHMRVTQHYTNIISQEQIISWRSPEDKLSPQSQVNAVLTCKVCDQAFGSLKELSTHMEKNSHYKEHILRSITEGGGRRRQTRERRKKSLPVRKLLEIERMELNKHGKVRTDNGDSAARSEVIDGKITCEECAEKVDTKDFVQHIKSCNHGSKTQQYIKNIANSESSESKDEHEDVALVSNEEASVVTNPAAKSPEISSNVSSPKNEEKTIDAKNSENNESSVLNAIERLIEKSFDNKGRKHTTTKGILQRLGIDEEVCPPWYPSSSPSKLSMINKNSELGYKPSSPTRNYSSHDELSRKSPLVPSSFHLSDDALGSGRSRVSTPSSLTSPSIPGSPSPHLETFKERTSSPQVAKSPHSPGSTSPSRMPDISHCKQQQQAEKSGGEESCGAATADDLRSSPLLSNEPRTDSSPPHLEPEDEVSTTNDCHDDSSMAESEAEQTPSSSAKRKSQEPSDHPLKQLQKLLDKTDAHLSRPGLPSNPGSILAFSWACNDATTSDSFMKCAFCETHFVSKGAYRHHLSKMHFVKETSEKNTADSSSWRSDNSPKGSPNSSSAAPQGESPHSKFLKYSELAKQLSSKYV</sequence>
<feature type="region of interest" description="Disordered" evidence="13">
    <location>
        <begin position="489"/>
        <end position="546"/>
    </location>
</feature>
<evidence type="ECO:0000256" key="11">
    <source>
        <dbReference type="ARBA" id="ARBA00023242"/>
    </source>
</evidence>
<gene>
    <name evidence="15" type="ORF">LAZ67_22000219</name>
</gene>
<comment type="similarity">
    <text evidence="1">Belongs to the teashirt C2H2-type zinc-finger protein family.</text>
</comment>
<dbReference type="PROSITE" id="PS50157">
    <property type="entry name" value="ZINC_FINGER_C2H2_2"/>
    <property type="match status" value="2"/>
</dbReference>
<keyword evidence="8" id="KW-0805">Transcription regulation</keyword>
<feature type="compositionally biased region" description="Low complexity" evidence="13">
    <location>
        <begin position="646"/>
        <end position="665"/>
    </location>
</feature>
<keyword evidence="3" id="KW-0678">Repressor</keyword>
<feature type="compositionally biased region" description="Polar residues" evidence="13">
    <location>
        <begin position="183"/>
        <end position="198"/>
    </location>
</feature>
<evidence type="ECO:0000256" key="6">
    <source>
        <dbReference type="ARBA" id="ARBA00022771"/>
    </source>
</evidence>
<keyword evidence="11" id="KW-0539">Nucleus</keyword>
<evidence type="ECO:0000256" key="13">
    <source>
        <dbReference type="SAM" id="MobiDB-lite"/>
    </source>
</evidence>
<dbReference type="PANTHER" id="PTHR12487">
    <property type="entry name" value="TEASHIRT-RELATED"/>
    <property type="match status" value="1"/>
</dbReference>
<reference evidence="15 16" key="1">
    <citation type="submission" date="2022-03" db="EMBL/GenBank/DDBJ databases">
        <title>A chromosomal length assembly of Cordylochernes scorpioides.</title>
        <authorList>
            <person name="Zeh D."/>
            <person name="Zeh J."/>
        </authorList>
    </citation>
    <scope>NUCLEOTIDE SEQUENCE [LARGE SCALE GENOMIC DNA]</scope>
    <source>
        <strain evidence="15">IN4F17</strain>
        <tissue evidence="15">Whole Body</tissue>
    </source>
</reference>
<evidence type="ECO:0000259" key="14">
    <source>
        <dbReference type="PROSITE" id="PS50157"/>
    </source>
</evidence>
<feature type="compositionally biased region" description="Acidic residues" evidence="13">
    <location>
        <begin position="17"/>
        <end position="31"/>
    </location>
</feature>
<feature type="region of interest" description="Disordered" evidence="13">
    <location>
        <begin position="108"/>
        <end position="132"/>
    </location>
</feature>
<feature type="domain" description="C2H2-type" evidence="14">
    <location>
        <begin position="311"/>
        <end position="335"/>
    </location>
</feature>
<feature type="compositionally biased region" description="Basic and acidic residues" evidence="13">
    <location>
        <begin position="44"/>
        <end position="59"/>
    </location>
</feature>
<feature type="region of interest" description="Disordered" evidence="13">
    <location>
        <begin position="601"/>
        <end position="791"/>
    </location>
</feature>
<dbReference type="Gene3D" id="3.30.160.60">
    <property type="entry name" value="Classic Zinc Finger"/>
    <property type="match status" value="1"/>
</dbReference>
<proteinExistence type="inferred from homology"/>
<feature type="compositionally biased region" description="Low complexity" evidence="13">
    <location>
        <begin position="261"/>
        <end position="275"/>
    </location>
</feature>
<keyword evidence="10" id="KW-0804">Transcription</keyword>
<dbReference type="InterPro" id="IPR013087">
    <property type="entry name" value="Znf_C2H2_type"/>
</dbReference>
<feature type="compositionally biased region" description="Polar residues" evidence="13">
    <location>
        <begin position="862"/>
        <end position="883"/>
    </location>
</feature>
<keyword evidence="9" id="KW-0238">DNA-binding</keyword>
<feature type="region of interest" description="Disordered" evidence="13">
    <location>
        <begin position="239"/>
        <end position="275"/>
    </location>
</feature>
<dbReference type="Pfam" id="PF12756">
    <property type="entry name" value="zf-C2H2_2"/>
    <property type="match status" value="1"/>
</dbReference>
<evidence type="ECO:0000256" key="2">
    <source>
        <dbReference type="ARBA" id="ARBA00022473"/>
    </source>
</evidence>
<keyword evidence="7" id="KW-0862">Zinc</keyword>
<evidence type="ECO:0000256" key="8">
    <source>
        <dbReference type="ARBA" id="ARBA00023015"/>
    </source>
</evidence>
<dbReference type="InterPro" id="IPR027008">
    <property type="entry name" value="Teashirt_fam"/>
</dbReference>
<keyword evidence="4" id="KW-0479">Metal-binding</keyword>
<dbReference type="InterPro" id="IPR036236">
    <property type="entry name" value="Znf_C2H2_sf"/>
</dbReference>
<keyword evidence="16" id="KW-1185">Reference proteome</keyword>
<feature type="compositionally biased region" description="Basic and acidic residues" evidence="13">
    <location>
        <begin position="493"/>
        <end position="502"/>
    </location>
</feature>
<dbReference type="Proteomes" id="UP001235939">
    <property type="component" value="Chromosome 22"/>
</dbReference>
<evidence type="ECO:0000313" key="16">
    <source>
        <dbReference type="Proteomes" id="UP001235939"/>
    </source>
</evidence>
<dbReference type="SMART" id="SM00355">
    <property type="entry name" value="ZnF_C2H2"/>
    <property type="match status" value="5"/>
</dbReference>
<evidence type="ECO:0000313" key="15">
    <source>
        <dbReference type="EMBL" id="UYV82621.1"/>
    </source>
</evidence>
<organism evidence="15 16">
    <name type="scientific">Cordylochernes scorpioides</name>
    <dbReference type="NCBI Taxonomy" id="51811"/>
    <lineage>
        <taxon>Eukaryota</taxon>
        <taxon>Metazoa</taxon>
        <taxon>Ecdysozoa</taxon>
        <taxon>Arthropoda</taxon>
        <taxon>Chelicerata</taxon>
        <taxon>Arachnida</taxon>
        <taxon>Pseudoscorpiones</taxon>
        <taxon>Cheliferoidea</taxon>
        <taxon>Chernetidae</taxon>
        <taxon>Cordylochernes</taxon>
    </lineage>
</organism>
<keyword evidence="5" id="KW-0677">Repeat</keyword>
<name>A0ABY6LQM4_9ARAC</name>